<dbReference type="Proteomes" id="UP000001027">
    <property type="component" value="Chromosome"/>
</dbReference>
<evidence type="ECO:0008006" key="3">
    <source>
        <dbReference type="Google" id="ProtNLM"/>
    </source>
</evidence>
<dbReference type="InterPro" id="IPR014972">
    <property type="entry name" value="Phage_Mu_Gp37"/>
</dbReference>
<reference evidence="1 2" key="1">
    <citation type="journal article" date="2003" name="Nat. Genet.">
        <title>Comparative analysis of the genome sequences of Bordetella pertussis, Bordetella parapertussis and Bordetella bronchiseptica.</title>
        <authorList>
            <person name="Parkhill J."/>
            <person name="Sebaihia M."/>
            <person name="Preston A."/>
            <person name="Murphy L.D."/>
            <person name="Thomson N.R."/>
            <person name="Harris D.E."/>
            <person name="Holden M.T.G."/>
            <person name="Churcher C.M."/>
            <person name="Bentley S.D."/>
            <person name="Mungall K.L."/>
            <person name="Cerdeno-Tarraga A.-M."/>
            <person name="Temple L."/>
            <person name="James K.D."/>
            <person name="Harris B."/>
            <person name="Quail M.A."/>
            <person name="Achtman M."/>
            <person name="Atkin R."/>
            <person name="Baker S."/>
            <person name="Basham D."/>
            <person name="Bason N."/>
            <person name="Cherevach I."/>
            <person name="Chillingworth T."/>
            <person name="Collins M."/>
            <person name="Cronin A."/>
            <person name="Davis P."/>
            <person name="Doggett J."/>
            <person name="Feltwell T."/>
            <person name="Goble A."/>
            <person name="Hamlin N."/>
            <person name="Hauser H."/>
            <person name="Holroyd S."/>
            <person name="Jagels K."/>
            <person name="Leather S."/>
            <person name="Moule S."/>
            <person name="Norberczak H."/>
            <person name="O'Neil S."/>
            <person name="Ormond D."/>
            <person name="Price C."/>
            <person name="Rabbinowitsch E."/>
            <person name="Rutter S."/>
            <person name="Sanders M."/>
            <person name="Saunders D."/>
            <person name="Seeger K."/>
            <person name="Sharp S."/>
            <person name="Simmonds M."/>
            <person name="Skelton J."/>
            <person name="Squares R."/>
            <person name="Squares S."/>
            <person name="Stevens K."/>
            <person name="Unwin L."/>
            <person name="Whitehead S."/>
            <person name="Barrell B.G."/>
            <person name="Maskell D.J."/>
        </authorList>
    </citation>
    <scope>NUCLEOTIDE SEQUENCE [LARGE SCALE GENOMIC DNA]</scope>
    <source>
        <strain evidence="1 2">ATCC BAA-588 / NCTC 13252 / RB50</strain>
    </source>
</reference>
<organism evidence="1 2">
    <name type="scientific">Bordetella bronchiseptica (strain ATCC BAA-588 / NCTC 13252 / RB50)</name>
    <name type="common">Alcaligenes bronchisepticus</name>
    <dbReference type="NCBI Taxonomy" id="257310"/>
    <lineage>
        <taxon>Bacteria</taxon>
        <taxon>Pseudomonadati</taxon>
        <taxon>Pseudomonadota</taxon>
        <taxon>Betaproteobacteria</taxon>
        <taxon>Burkholderiales</taxon>
        <taxon>Alcaligenaceae</taxon>
        <taxon>Bordetella</taxon>
    </lineage>
</organism>
<protein>
    <recommendedName>
        <fullName evidence="3">DUF1834 family protein</fullName>
    </recommendedName>
</protein>
<dbReference type="AlphaFoldDB" id="A0A0H3LYR4"/>
<dbReference type="EMBL" id="BX640448">
    <property type="protein sequence ID" value="CAE35596.1"/>
    <property type="molecule type" value="Genomic_DNA"/>
</dbReference>
<evidence type="ECO:0000313" key="1">
    <source>
        <dbReference type="EMBL" id="CAE35596.1"/>
    </source>
</evidence>
<dbReference type="KEGG" id="bbr:BB3623"/>
<sequence length="231" mass="25610">MTEPQYFDPYTRIEAAICGRLKAGLGSMVRGVASYGGELDDDLGQIVRVLPAAWVTFGGITGTRPYSTSKERWVATGRFAVMAGQLNARSEEAMRRGGHRPQEIGTNPLVWAIRRLLIQQDLTDQDGRLEISALRPGRVRTLFNTQLRGEAVSVFACEFETDWIEEALVNGRFPSAPAEGAEESYDALFARYTGSRSPIDPDLNRVDLNYHLTPIKPTPDATDSVLFDKED</sequence>
<evidence type="ECO:0000313" key="2">
    <source>
        <dbReference type="Proteomes" id="UP000001027"/>
    </source>
</evidence>
<proteinExistence type="predicted"/>
<dbReference type="Pfam" id="PF08873">
    <property type="entry name" value="Phage_Mu_Gp37"/>
    <property type="match status" value="1"/>
</dbReference>
<name>A0A0H3LYR4_BORBR</name>
<dbReference type="RefSeq" id="WP_010926886.1">
    <property type="nucleotide sequence ID" value="NC_002927.3"/>
</dbReference>
<gene>
    <name evidence="1" type="ordered locus">BB3623</name>
</gene>
<dbReference type="HOGENOM" id="CLU_077360_0_0_4"/>
<accession>A0A0H3LYR4</accession>
<dbReference type="eggNOG" id="COG5003">
    <property type="taxonomic scope" value="Bacteria"/>
</dbReference>